<gene>
    <name evidence="1" type="ORF">Lalb_Chr08g0235191</name>
</gene>
<proteinExistence type="predicted"/>
<sequence>MGKELISLWVCGCLSQHVSQESLTFWSSRNLVDFTPLNQYLIGNRSPLLEYTLFHMFHVHLFASHTCNYCIEDVKREE</sequence>
<name>A0A6A4Q3Y1_LUPAL</name>
<evidence type="ECO:0000313" key="2">
    <source>
        <dbReference type="Proteomes" id="UP000447434"/>
    </source>
</evidence>
<dbReference type="Proteomes" id="UP000447434">
    <property type="component" value="Chromosome 8"/>
</dbReference>
<dbReference type="EMBL" id="WOCE01000008">
    <property type="protein sequence ID" value="KAE9608402.1"/>
    <property type="molecule type" value="Genomic_DNA"/>
</dbReference>
<evidence type="ECO:0000313" key="1">
    <source>
        <dbReference type="EMBL" id="KAE9608402.1"/>
    </source>
</evidence>
<accession>A0A6A4Q3Y1</accession>
<organism evidence="1 2">
    <name type="scientific">Lupinus albus</name>
    <name type="common">White lupine</name>
    <name type="synonym">Lupinus termis</name>
    <dbReference type="NCBI Taxonomy" id="3870"/>
    <lineage>
        <taxon>Eukaryota</taxon>
        <taxon>Viridiplantae</taxon>
        <taxon>Streptophyta</taxon>
        <taxon>Embryophyta</taxon>
        <taxon>Tracheophyta</taxon>
        <taxon>Spermatophyta</taxon>
        <taxon>Magnoliopsida</taxon>
        <taxon>eudicotyledons</taxon>
        <taxon>Gunneridae</taxon>
        <taxon>Pentapetalae</taxon>
        <taxon>rosids</taxon>
        <taxon>fabids</taxon>
        <taxon>Fabales</taxon>
        <taxon>Fabaceae</taxon>
        <taxon>Papilionoideae</taxon>
        <taxon>50 kb inversion clade</taxon>
        <taxon>genistoids sensu lato</taxon>
        <taxon>core genistoids</taxon>
        <taxon>Genisteae</taxon>
        <taxon>Lupinus</taxon>
    </lineage>
</organism>
<dbReference type="AlphaFoldDB" id="A0A6A4Q3Y1"/>
<comment type="caution">
    <text evidence="1">The sequence shown here is derived from an EMBL/GenBank/DDBJ whole genome shotgun (WGS) entry which is preliminary data.</text>
</comment>
<keyword evidence="2" id="KW-1185">Reference proteome</keyword>
<reference evidence="2" key="1">
    <citation type="journal article" date="2020" name="Nat. Commun.">
        <title>Genome sequence of the cluster root forming white lupin.</title>
        <authorList>
            <person name="Hufnagel B."/>
            <person name="Marques A."/>
            <person name="Soriano A."/>
            <person name="Marques L."/>
            <person name="Divol F."/>
            <person name="Doumas P."/>
            <person name="Sallet E."/>
            <person name="Mancinotti D."/>
            <person name="Carrere S."/>
            <person name="Marande W."/>
            <person name="Arribat S."/>
            <person name="Keller J."/>
            <person name="Huneau C."/>
            <person name="Blein T."/>
            <person name="Aime D."/>
            <person name="Laguerre M."/>
            <person name="Taylor J."/>
            <person name="Schubert V."/>
            <person name="Nelson M."/>
            <person name="Geu-Flores F."/>
            <person name="Crespi M."/>
            <person name="Gallardo-Guerrero K."/>
            <person name="Delaux P.-M."/>
            <person name="Salse J."/>
            <person name="Berges H."/>
            <person name="Guyot R."/>
            <person name="Gouzy J."/>
            <person name="Peret B."/>
        </authorList>
    </citation>
    <scope>NUCLEOTIDE SEQUENCE [LARGE SCALE GENOMIC DNA]</scope>
    <source>
        <strain evidence="2">cv. Amiga</strain>
    </source>
</reference>
<protein>
    <submittedName>
        <fullName evidence="1">Uncharacterized protein</fullName>
    </submittedName>
</protein>